<comment type="subunit">
    <text evidence="13">F-type ATPases have 2 components, CF(1) - the catalytic core - and CF(0) - the membrane proton channel. CF(1) has five subunits: alpha(3), beta(3), gamma(1), delta(1), epsilon(1). CF(0) has four main subunits: a(1), b(1), b'(1) and c(9-12).</text>
</comment>
<evidence type="ECO:0000256" key="13">
    <source>
        <dbReference type="ARBA" id="ARBA00026013"/>
    </source>
</evidence>
<evidence type="ECO:0000256" key="6">
    <source>
        <dbReference type="ARBA" id="ARBA00022781"/>
    </source>
</evidence>
<evidence type="ECO:0000256" key="11">
    <source>
        <dbReference type="ARBA" id="ARBA00023196"/>
    </source>
</evidence>
<dbReference type="Proteomes" id="UP000245390">
    <property type="component" value="Unassembled WGS sequence"/>
</dbReference>
<dbReference type="EC" id="7.1.2.2" evidence="14"/>
<dbReference type="Gene3D" id="3.40.50.300">
    <property type="entry name" value="P-loop containing nucleotide triphosphate hydrolases"/>
    <property type="match status" value="1"/>
</dbReference>
<evidence type="ECO:0000256" key="7">
    <source>
        <dbReference type="ARBA" id="ARBA00022840"/>
    </source>
</evidence>
<dbReference type="InterPro" id="IPR020003">
    <property type="entry name" value="ATPase_a/bsu_AS"/>
</dbReference>
<dbReference type="InterPro" id="IPR000793">
    <property type="entry name" value="ATP_synth_asu_C"/>
</dbReference>
<evidence type="ECO:0000256" key="1">
    <source>
        <dbReference type="ARBA" id="ARBA00003784"/>
    </source>
</evidence>
<dbReference type="FunFam" id="1.20.150.20:FF:000001">
    <property type="entry name" value="ATP synthase subunit alpha"/>
    <property type="match status" value="1"/>
</dbReference>
<evidence type="ECO:0000256" key="5">
    <source>
        <dbReference type="ARBA" id="ARBA00022741"/>
    </source>
</evidence>
<organism evidence="18 19">
    <name type="scientific">Silicimonas algicola</name>
    <dbReference type="NCBI Taxonomy" id="1826607"/>
    <lineage>
        <taxon>Bacteria</taxon>
        <taxon>Pseudomonadati</taxon>
        <taxon>Pseudomonadota</taxon>
        <taxon>Alphaproteobacteria</taxon>
        <taxon>Rhodobacterales</taxon>
        <taxon>Paracoccaceae</taxon>
    </lineage>
</organism>
<evidence type="ECO:0000259" key="17">
    <source>
        <dbReference type="Pfam" id="PF02874"/>
    </source>
</evidence>
<dbReference type="Pfam" id="PF00006">
    <property type="entry name" value="ATP-synt_ab"/>
    <property type="match status" value="1"/>
</dbReference>
<evidence type="ECO:0000313" key="18">
    <source>
        <dbReference type="EMBL" id="PWK54142.1"/>
    </source>
</evidence>
<proteinExistence type="inferred from homology"/>
<evidence type="ECO:0000256" key="10">
    <source>
        <dbReference type="ARBA" id="ARBA00023136"/>
    </source>
</evidence>
<dbReference type="InterPro" id="IPR038376">
    <property type="entry name" value="ATP_synth_asu_C_sf"/>
</dbReference>
<feature type="domain" description="ATP synthase alpha subunit C-terminal" evidence="16">
    <location>
        <begin position="381"/>
        <end position="507"/>
    </location>
</feature>
<dbReference type="EMBL" id="QGGV01000012">
    <property type="protein sequence ID" value="PWK54142.1"/>
    <property type="molecule type" value="Genomic_DNA"/>
</dbReference>
<dbReference type="FunFam" id="3.40.50.300:FF:002432">
    <property type="entry name" value="ATP synthase subunit alpha, mitochondrial"/>
    <property type="match status" value="1"/>
</dbReference>
<evidence type="ECO:0000256" key="8">
    <source>
        <dbReference type="ARBA" id="ARBA00022967"/>
    </source>
</evidence>
<dbReference type="InterPro" id="IPR033732">
    <property type="entry name" value="ATP_synth_F1_a_nt-bd_dom"/>
</dbReference>
<comment type="catalytic activity">
    <reaction evidence="14">
        <text>ATP + H2O + 4 H(+)(in) = ADP + phosphate + 5 H(+)(out)</text>
        <dbReference type="Rhea" id="RHEA:57720"/>
        <dbReference type="ChEBI" id="CHEBI:15377"/>
        <dbReference type="ChEBI" id="CHEBI:15378"/>
        <dbReference type="ChEBI" id="CHEBI:30616"/>
        <dbReference type="ChEBI" id="CHEBI:43474"/>
        <dbReference type="ChEBI" id="CHEBI:456216"/>
        <dbReference type="EC" id="7.1.2.2"/>
    </reaction>
</comment>
<dbReference type="AlphaFoldDB" id="A0A316G0F9"/>
<reference evidence="18 19" key="1">
    <citation type="submission" date="2018-05" db="EMBL/GenBank/DDBJ databases">
        <title>Genomic Encyclopedia of Type Strains, Phase IV (KMG-IV): sequencing the most valuable type-strain genomes for metagenomic binning, comparative biology and taxonomic classification.</title>
        <authorList>
            <person name="Goeker M."/>
        </authorList>
    </citation>
    <scope>NUCLEOTIDE SEQUENCE [LARGE SCALE GENOMIC DNA]</scope>
    <source>
        <strain evidence="18 19">DSM 103371</strain>
    </source>
</reference>
<evidence type="ECO:0000256" key="12">
    <source>
        <dbReference type="ARBA" id="ARBA00023310"/>
    </source>
</evidence>
<dbReference type="Pfam" id="PF02874">
    <property type="entry name" value="ATP-synt_ab_N"/>
    <property type="match status" value="1"/>
</dbReference>
<keyword evidence="4 14" id="KW-0813">Transport</keyword>
<feature type="binding site" evidence="14">
    <location>
        <begin position="169"/>
        <end position="176"/>
    </location>
    <ligand>
        <name>ATP</name>
        <dbReference type="ChEBI" id="CHEBI:30616"/>
    </ligand>
</feature>
<dbReference type="PANTHER" id="PTHR48082">
    <property type="entry name" value="ATP SYNTHASE SUBUNIT ALPHA, MITOCHONDRIAL"/>
    <property type="match status" value="1"/>
</dbReference>
<comment type="subcellular location">
    <subcellularLocation>
        <location evidence="14">Cell membrane</location>
        <topology evidence="14">Peripheral membrane protein</topology>
    </subcellularLocation>
    <subcellularLocation>
        <location evidence="2">Membrane</location>
    </subcellularLocation>
</comment>
<keyword evidence="5 14" id="KW-0547">Nucleotide-binding</keyword>
<dbReference type="SUPFAM" id="SSF52540">
    <property type="entry name" value="P-loop containing nucleoside triphosphate hydrolases"/>
    <property type="match status" value="1"/>
</dbReference>
<dbReference type="PIRSF" id="PIRSF039088">
    <property type="entry name" value="F_ATPase_subunit_alpha"/>
    <property type="match status" value="1"/>
</dbReference>
<dbReference type="InterPro" id="IPR005294">
    <property type="entry name" value="ATP_synth_F1_asu"/>
</dbReference>
<keyword evidence="6 14" id="KW-0375">Hydrogen ion transport</keyword>
<dbReference type="HAMAP" id="MF_01346">
    <property type="entry name" value="ATP_synth_alpha_bact"/>
    <property type="match status" value="1"/>
</dbReference>
<feature type="domain" description="ATPase F1/V1/A1 complex alpha/beta subunit nucleotide-binding" evidence="15">
    <location>
        <begin position="149"/>
        <end position="374"/>
    </location>
</feature>
<dbReference type="SUPFAM" id="SSF47917">
    <property type="entry name" value="C-terminal domain of alpha and beta subunits of F1 ATP synthase"/>
    <property type="match status" value="1"/>
</dbReference>
<keyword evidence="11 14" id="KW-0139">CF(1)</keyword>
<dbReference type="GO" id="GO:0045259">
    <property type="term" value="C:proton-transporting ATP synthase complex"/>
    <property type="evidence" value="ECO:0007669"/>
    <property type="project" value="UniProtKB-KW"/>
</dbReference>
<dbReference type="InterPro" id="IPR036121">
    <property type="entry name" value="ATPase_F1/V1/A1_a/bsu_N_sf"/>
</dbReference>
<evidence type="ECO:0000313" key="19">
    <source>
        <dbReference type="Proteomes" id="UP000245390"/>
    </source>
</evidence>
<protein>
    <recommendedName>
        <fullName evidence="14">ATP synthase subunit alpha</fullName>
        <ecNumber evidence="14">7.1.2.2</ecNumber>
    </recommendedName>
    <alternativeName>
        <fullName evidence="14">ATP synthase F1 sector subunit alpha</fullName>
    </alternativeName>
    <alternativeName>
        <fullName evidence="14">F-ATPase subunit alpha</fullName>
    </alternativeName>
</protein>
<comment type="caution">
    <text evidence="18">The sequence shown here is derived from an EMBL/GenBank/DDBJ whole genome shotgun (WGS) entry which is preliminary data.</text>
</comment>
<keyword evidence="19" id="KW-1185">Reference proteome</keyword>
<dbReference type="SUPFAM" id="SSF50615">
    <property type="entry name" value="N-terminal domain of alpha and beta subunits of F1 ATP synthase"/>
    <property type="match status" value="1"/>
</dbReference>
<name>A0A316G0F9_9RHOB</name>
<dbReference type="GO" id="GO:0005886">
    <property type="term" value="C:plasma membrane"/>
    <property type="evidence" value="ECO:0007669"/>
    <property type="project" value="UniProtKB-SubCell"/>
</dbReference>
<dbReference type="GO" id="GO:0005524">
    <property type="term" value="F:ATP binding"/>
    <property type="evidence" value="ECO:0007669"/>
    <property type="project" value="UniProtKB-UniRule"/>
</dbReference>
<dbReference type="NCBIfam" id="TIGR00962">
    <property type="entry name" value="atpA"/>
    <property type="match status" value="1"/>
</dbReference>
<dbReference type="CDD" id="cd18113">
    <property type="entry name" value="ATP-synt_F1_alpha_C"/>
    <property type="match status" value="1"/>
</dbReference>
<dbReference type="GO" id="GO:0046933">
    <property type="term" value="F:proton-transporting ATP synthase activity, rotational mechanism"/>
    <property type="evidence" value="ECO:0007669"/>
    <property type="project" value="UniProtKB-UniRule"/>
</dbReference>
<evidence type="ECO:0000256" key="14">
    <source>
        <dbReference type="HAMAP-Rule" id="MF_01346"/>
    </source>
</evidence>
<dbReference type="KEGG" id="salo:EF888_18675"/>
<dbReference type="InterPro" id="IPR004100">
    <property type="entry name" value="ATPase_F1/V1/A1_a/bsu_N"/>
</dbReference>
<evidence type="ECO:0000259" key="16">
    <source>
        <dbReference type="Pfam" id="PF00306"/>
    </source>
</evidence>
<dbReference type="NCBIfam" id="NF009884">
    <property type="entry name" value="PRK13343.1"/>
    <property type="match status" value="1"/>
</dbReference>
<dbReference type="InterPro" id="IPR027417">
    <property type="entry name" value="P-loop_NTPase"/>
</dbReference>
<evidence type="ECO:0000259" key="15">
    <source>
        <dbReference type="Pfam" id="PF00006"/>
    </source>
</evidence>
<keyword evidence="8 14" id="KW-1278">Translocase</keyword>
<evidence type="ECO:0000256" key="9">
    <source>
        <dbReference type="ARBA" id="ARBA00023065"/>
    </source>
</evidence>
<dbReference type="Pfam" id="PF00306">
    <property type="entry name" value="ATP-synt_ab_C"/>
    <property type="match status" value="1"/>
</dbReference>
<evidence type="ECO:0000256" key="3">
    <source>
        <dbReference type="ARBA" id="ARBA00008936"/>
    </source>
</evidence>
<accession>A0A316G0F9</accession>
<evidence type="ECO:0000256" key="4">
    <source>
        <dbReference type="ARBA" id="ARBA00022448"/>
    </source>
</evidence>
<keyword evidence="12 14" id="KW-0066">ATP synthesis</keyword>
<feature type="domain" description="ATPase F1/V1/A1 complex alpha/beta subunit N-terminal" evidence="17">
    <location>
        <begin position="25"/>
        <end position="92"/>
    </location>
</feature>
<comment type="similarity">
    <text evidence="3 14">Belongs to the ATPase alpha/beta chains family.</text>
</comment>
<keyword evidence="9 14" id="KW-0406">Ion transport</keyword>
<dbReference type="PANTHER" id="PTHR48082:SF2">
    <property type="entry name" value="ATP SYNTHASE SUBUNIT ALPHA, MITOCHONDRIAL"/>
    <property type="match status" value="1"/>
</dbReference>
<dbReference type="CDD" id="cd18116">
    <property type="entry name" value="ATP-synt_F1_alpha_N"/>
    <property type="match status" value="1"/>
</dbReference>
<dbReference type="FunFam" id="2.40.30.20:FF:000001">
    <property type="entry name" value="ATP synthase subunit alpha"/>
    <property type="match status" value="1"/>
</dbReference>
<keyword evidence="7 14" id="KW-0067">ATP-binding</keyword>
<dbReference type="Gene3D" id="1.20.150.20">
    <property type="entry name" value="ATP synthase alpha/beta chain, C-terminal domain"/>
    <property type="match status" value="1"/>
</dbReference>
<dbReference type="PROSITE" id="PS00152">
    <property type="entry name" value="ATPASE_ALPHA_BETA"/>
    <property type="match status" value="1"/>
</dbReference>
<evidence type="ECO:0000256" key="2">
    <source>
        <dbReference type="ARBA" id="ARBA00004370"/>
    </source>
</evidence>
<dbReference type="Gene3D" id="2.40.30.20">
    <property type="match status" value="1"/>
</dbReference>
<dbReference type="OrthoDB" id="9803053at2"/>
<feature type="site" description="Required for activity" evidence="14">
    <location>
        <position position="372"/>
    </location>
</feature>
<dbReference type="InterPro" id="IPR023366">
    <property type="entry name" value="ATP_synth_asu-like_sf"/>
</dbReference>
<keyword evidence="10 14" id="KW-0472">Membrane</keyword>
<sequence>MAIQAAEISAILKDQIKNFGQDAEVAEVGRVLSVGDGIARVYGLDNVQAGEMVEFPGGIMGMALNLESDNVGIVIFGSDRDIKEGDTVKRTNSIVDVPAGDALLGRVVDGLGNPIDGKGPISTSERRVADVKAPGIIPRKSVHEPMATGLKAIDAMIPIGRGQRELIIGDRQTGKTAVALDTILNQKSYNDAAGDDESKKLYCIYVAIGQKRSTVAQLVKKLEETGAIDYSIIVAATASDPAPMQFLAPYAATAMAEFFRDNGRHALIIYDDLSKQAVAYRQMSLLLRRPPGREAYPGDVFYLHSRLLERSAKLNSDHGAGSLTALPIIETQGGDVSAFIPTNVISITDGQIFLETELFYQGVRPAVNTGLSVSRVGSAAQTKAMSSVAGPVKLSLAQYREMAAFAQFGSDLDASTQRLLNRGARLTELMKQPQYSPLTNAEIVVVIFAGTNGYLDKVSVADVGRFEQGLLNHMRTKRQDVLDWITNEDPKMKDDNAKTLKSAIDEFATDFS</sequence>
<keyword evidence="14" id="KW-1003">Cell membrane</keyword>
<dbReference type="InterPro" id="IPR000194">
    <property type="entry name" value="ATPase_F1/V1/A1_a/bsu_nucl-bd"/>
</dbReference>
<comment type="function">
    <text evidence="1 14">Produces ATP from ADP in the presence of a proton gradient across the membrane. The alpha chain is a regulatory subunit.</text>
</comment>
<gene>
    <name evidence="14" type="primary">atpA</name>
    <name evidence="18" type="ORF">C8D95_112131</name>
</gene>
<dbReference type="GO" id="GO:0043531">
    <property type="term" value="F:ADP binding"/>
    <property type="evidence" value="ECO:0007669"/>
    <property type="project" value="TreeGrafter"/>
</dbReference>
<dbReference type="CDD" id="cd01132">
    <property type="entry name" value="F1-ATPase_alpha_CD"/>
    <property type="match status" value="1"/>
</dbReference>
<dbReference type="RefSeq" id="WP_109760918.1">
    <property type="nucleotide sequence ID" value="NZ_CP034588.1"/>
</dbReference>